<accession>A0A419SKU2</accession>
<dbReference type="EMBL" id="MCHY01000008">
    <property type="protein sequence ID" value="RKD24605.1"/>
    <property type="molecule type" value="Genomic_DNA"/>
</dbReference>
<organism evidence="1 2">
    <name type="scientific">Ammoniphilus oxalaticus</name>
    <dbReference type="NCBI Taxonomy" id="66863"/>
    <lineage>
        <taxon>Bacteria</taxon>
        <taxon>Bacillati</taxon>
        <taxon>Bacillota</taxon>
        <taxon>Bacilli</taxon>
        <taxon>Bacillales</taxon>
        <taxon>Paenibacillaceae</taxon>
        <taxon>Aneurinibacillus group</taxon>
        <taxon>Ammoniphilus</taxon>
    </lineage>
</organism>
<evidence type="ECO:0000313" key="2">
    <source>
        <dbReference type="Proteomes" id="UP000284219"/>
    </source>
</evidence>
<keyword evidence="2" id="KW-1185">Reference proteome</keyword>
<dbReference type="AlphaFoldDB" id="A0A419SKU2"/>
<sequence>MMFIDELRRHINSQIQVATPGQVLAGVLAAVNAEVITLRTSTFPGYDGAEDVMIRIENIGYVRVFE</sequence>
<evidence type="ECO:0008006" key="3">
    <source>
        <dbReference type="Google" id="ProtNLM"/>
    </source>
</evidence>
<dbReference type="Proteomes" id="UP000284219">
    <property type="component" value="Unassembled WGS sequence"/>
</dbReference>
<evidence type="ECO:0000313" key="1">
    <source>
        <dbReference type="EMBL" id="RKD24605.1"/>
    </source>
</evidence>
<name>A0A419SKU2_9BACL</name>
<comment type="caution">
    <text evidence="1">The sequence shown here is derived from an EMBL/GenBank/DDBJ whole genome shotgun (WGS) entry which is preliminary data.</text>
</comment>
<proteinExistence type="predicted"/>
<reference evidence="1 2" key="1">
    <citation type="submission" date="2016-08" db="EMBL/GenBank/DDBJ databases">
        <title>Novel Firmicute Genomes.</title>
        <authorList>
            <person name="Poppleton D.I."/>
            <person name="Gribaldo S."/>
        </authorList>
    </citation>
    <scope>NUCLEOTIDE SEQUENCE [LARGE SCALE GENOMIC DNA]</scope>
    <source>
        <strain evidence="1 2">RAOx-1</strain>
    </source>
</reference>
<protein>
    <recommendedName>
        <fullName evidence="3">DUF2642 domain-containing protein</fullName>
    </recommendedName>
</protein>
<gene>
    <name evidence="1" type="ORF">BEP19_09515</name>
</gene>